<protein>
    <submittedName>
        <fullName evidence="1">Uncharacterized protein</fullName>
    </submittedName>
</protein>
<name>Q8GAI9_PAENI</name>
<geneLocation type="plasmid" evidence="1">
    <name>pAO1</name>
</geneLocation>
<organism evidence="1">
    <name type="scientific">Paenarthrobacter nicotinovorans</name>
    <name type="common">Arthrobacter nicotinovorans</name>
    <dbReference type="NCBI Taxonomy" id="29320"/>
    <lineage>
        <taxon>Bacteria</taxon>
        <taxon>Bacillati</taxon>
        <taxon>Actinomycetota</taxon>
        <taxon>Actinomycetes</taxon>
        <taxon>Micrococcales</taxon>
        <taxon>Micrococcaceae</taxon>
        <taxon>Paenarthrobacter</taxon>
    </lineage>
</organism>
<dbReference type="EMBL" id="AJ507836">
    <property type="protein sequence ID" value="CAD47915.1"/>
    <property type="molecule type" value="Genomic_DNA"/>
</dbReference>
<accession>Q8GAI9</accession>
<sequence>MRSLRSNRALLCLKHSAVETRAPPRKEPPACHSTRAYLARSSQLITAARWMNDSPPWSPRQWRMRYGRQPMELLSRVTTKERSVSAFRRTYPQGRQWSAISGEAMLDVDRISNVGLRAPNIRVNFAGTHATPTVTTLSHHGPRLALSLAETYSPPMCPPTTISRLQNNLLRTTNDS</sequence>
<dbReference type="AlphaFoldDB" id="Q8GAI9"/>
<keyword evidence="1" id="KW-0614">Plasmid</keyword>
<reference evidence="1" key="2">
    <citation type="journal article" date="2013" name="J. Mol. Evol.">
        <title>pAO1 of Arthrobacter nicotinovorans and the spread of catabolic traits by horizontal gene transfer in gram-positive soil bacteria.</title>
        <authorList>
            <person name="Mihasan M."/>
            <person name="Brandsch R."/>
        </authorList>
    </citation>
    <scope>NUCLEOTIDE SEQUENCE [LARGE SCALE GENOMIC DNA]</scope>
    <source>
        <strain evidence="1">ATCC 49919</strain>
        <plasmid evidence="1">pAO1</plasmid>
    </source>
</reference>
<evidence type="ECO:0000313" key="1">
    <source>
        <dbReference type="EMBL" id="CAD47915.1"/>
    </source>
</evidence>
<proteinExistence type="predicted"/>
<reference evidence="1" key="1">
    <citation type="journal article" date="2003" name="J. Bacteriol.">
        <title>Sequence of the 165-kilobase catabolic plasmid pAO1 from Arthrobacter nicotinovorans and identification of a pAO1-dependent nicotine uptake system.</title>
        <authorList>
            <person name="Igloi G.L."/>
            <person name="Brandsch R."/>
        </authorList>
    </citation>
    <scope>NUCLEOTIDE SEQUENCE [LARGE SCALE GENOMIC DNA]</scope>
    <source>
        <strain evidence="1">ATCC 49919</strain>
        <plasmid evidence="1">pAO1</plasmid>
    </source>
</reference>